<evidence type="ECO:0000313" key="2">
    <source>
        <dbReference type="EMBL" id="KIL36956.1"/>
    </source>
</evidence>
<reference evidence="2 3" key="1">
    <citation type="submission" date="2014-12" db="EMBL/GenBank/DDBJ databases">
        <title>Draft genome sequence of Cohnella kolymensis strain B-2846.</title>
        <authorList>
            <person name="Karlyshev A.V."/>
            <person name="Kudryashova E.B."/>
        </authorList>
    </citation>
    <scope>NUCLEOTIDE SEQUENCE [LARGE SCALE GENOMIC DNA]</scope>
    <source>
        <strain evidence="2 3">VKM B-2846</strain>
    </source>
</reference>
<evidence type="ECO:0008006" key="4">
    <source>
        <dbReference type="Google" id="ProtNLM"/>
    </source>
</evidence>
<keyword evidence="3" id="KW-1185">Reference proteome</keyword>
<dbReference type="Proteomes" id="UP000054526">
    <property type="component" value="Unassembled WGS sequence"/>
</dbReference>
<keyword evidence="1" id="KW-0732">Signal</keyword>
<dbReference type="EMBL" id="JXAL01000003">
    <property type="protein sequence ID" value="KIL36956.1"/>
    <property type="molecule type" value="Genomic_DNA"/>
</dbReference>
<sequence>MKAKWLLALPASVLACGIALAACGGGGSDAHGGPERHGNENWEREASLAVMPSFLDKYASRTKHLYSIVGEYQDIMKSVNCYCGCMEYESDAHQSLLRCYVASQNADGVVWTDHSGHCGICTEELAKIEQWSKEGKTPDEIRQLIDDNFKPDV</sequence>
<proteinExistence type="predicted"/>
<dbReference type="PROSITE" id="PS51257">
    <property type="entry name" value="PROKAR_LIPOPROTEIN"/>
    <property type="match status" value="1"/>
</dbReference>
<accession>A0ABR5A7C3</accession>
<dbReference type="Pfam" id="PF13798">
    <property type="entry name" value="PCYCGC"/>
    <property type="match status" value="1"/>
</dbReference>
<protein>
    <recommendedName>
        <fullName evidence="4">Lipoprotein</fullName>
    </recommendedName>
</protein>
<organism evidence="2 3">
    <name type="scientific">Cohnella kolymensis</name>
    <dbReference type="NCBI Taxonomy" id="1590652"/>
    <lineage>
        <taxon>Bacteria</taxon>
        <taxon>Bacillati</taxon>
        <taxon>Bacillota</taxon>
        <taxon>Bacilli</taxon>
        <taxon>Bacillales</taxon>
        <taxon>Paenibacillaceae</taxon>
        <taxon>Cohnella</taxon>
    </lineage>
</organism>
<name>A0ABR5A7C3_9BACL</name>
<evidence type="ECO:0000313" key="3">
    <source>
        <dbReference type="Proteomes" id="UP000054526"/>
    </source>
</evidence>
<dbReference type="InterPro" id="IPR025673">
    <property type="entry name" value="PCYCGC"/>
</dbReference>
<gene>
    <name evidence="2" type="ORF">SD71_04390</name>
</gene>
<feature type="chain" id="PRO_5045325013" description="Lipoprotein" evidence="1">
    <location>
        <begin position="22"/>
        <end position="153"/>
    </location>
</feature>
<dbReference type="RefSeq" id="WP_041060188.1">
    <property type="nucleotide sequence ID" value="NZ_JXAL01000003.1"/>
</dbReference>
<feature type="signal peptide" evidence="1">
    <location>
        <begin position="1"/>
        <end position="21"/>
    </location>
</feature>
<comment type="caution">
    <text evidence="2">The sequence shown here is derived from an EMBL/GenBank/DDBJ whole genome shotgun (WGS) entry which is preliminary data.</text>
</comment>
<evidence type="ECO:0000256" key="1">
    <source>
        <dbReference type="SAM" id="SignalP"/>
    </source>
</evidence>